<keyword evidence="2" id="KW-1185">Reference proteome</keyword>
<name>A0ABU1MBN3_9HYPH</name>
<gene>
    <name evidence="1" type="ORF">J2782_002917</name>
</gene>
<comment type="caution">
    <text evidence="1">The sequence shown here is derived from an EMBL/GenBank/DDBJ whole genome shotgun (WGS) entry which is preliminary data.</text>
</comment>
<dbReference type="Proteomes" id="UP001184614">
    <property type="component" value="Unassembled WGS sequence"/>
</dbReference>
<accession>A0ABU1MBN3</accession>
<reference evidence="1 2" key="1">
    <citation type="submission" date="2023-07" db="EMBL/GenBank/DDBJ databases">
        <title>Sorghum-associated microbial communities from plants grown in Nebraska, USA.</title>
        <authorList>
            <person name="Schachtman D."/>
        </authorList>
    </citation>
    <scope>NUCLEOTIDE SEQUENCE [LARGE SCALE GENOMIC DNA]</scope>
    <source>
        <strain evidence="1 2">DS1730</strain>
    </source>
</reference>
<protein>
    <submittedName>
        <fullName evidence="1">Uncharacterized protein</fullName>
    </submittedName>
</protein>
<sequence>MEEMPAVYWDLTKNVFVQLASRISVWFTSGDTV</sequence>
<proteinExistence type="predicted"/>
<evidence type="ECO:0000313" key="2">
    <source>
        <dbReference type="Proteomes" id="UP001184614"/>
    </source>
</evidence>
<organism evidence="1 2">
    <name type="scientific">Brucella pseudogrignonensis</name>
    <dbReference type="NCBI Taxonomy" id="419475"/>
    <lineage>
        <taxon>Bacteria</taxon>
        <taxon>Pseudomonadati</taxon>
        <taxon>Pseudomonadota</taxon>
        <taxon>Alphaproteobacteria</taxon>
        <taxon>Hyphomicrobiales</taxon>
        <taxon>Brucellaceae</taxon>
        <taxon>Brucella/Ochrobactrum group</taxon>
        <taxon>Brucella</taxon>
    </lineage>
</organism>
<evidence type="ECO:0000313" key="1">
    <source>
        <dbReference type="EMBL" id="MDR6433171.1"/>
    </source>
</evidence>
<dbReference type="EMBL" id="JAVDQT010000004">
    <property type="protein sequence ID" value="MDR6433171.1"/>
    <property type="molecule type" value="Genomic_DNA"/>
</dbReference>